<sequence>RSRPVGAEALSLVHLHTGEGTQLAARGVSVQCVCARGAKKGSHSLCGLQRFCKGDSKQTKNRQPTERPCARVVLIPDCGYLDTGEGNYCLFFFFPPHAILKNDNKKNSGFAVTVRACNEERH</sequence>
<dbReference type="AlphaFoldDB" id="A0AAD7RH77"/>
<proteinExistence type="predicted"/>
<reference evidence="1" key="1">
    <citation type="journal article" date="2023" name="Science">
        <title>Genome structures resolve the early diversification of teleost fishes.</title>
        <authorList>
            <person name="Parey E."/>
            <person name="Louis A."/>
            <person name="Montfort J."/>
            <person name="Bouchez O."/>
            <person name="Roques C."/>
            <person name="Iampietro C."/>
            <person name="Lluch J."/>
            <person name="Castinel A."/>
            <person name="Donnadieu C."/>
            <person name="Desvignes T."/>
            <person name="Floi Bucao C."/>
            <person name="Jouanno E."/>
            <person name="Wen M."/>
            <person name="Mejri S."/>
            <person name="Dirks R."/>
            <person name="Jansen H."/>
            <person name="Henkel C."/>
            <person name="Chen W.J."/>
            <person name="Zahm M."/>
            <person name="Cabau C."/>
            <person name="Klopp C."/>
            <person name="Thompson A.W."/>
            <person name="Robinson-Rechavi M."/>
            <person name="Braasch I."/>
            <person name="Lecointre G."/>
            <person name="Bobe J."/>
            <person name="Postlethwait J.H."/>
            <person name="Berthelot C."/>
            <person name="Roest Crollius H."/>
            <person name="Guiguen Y."/>
        </authorList>
    </citation>
    <scope>NUCLEOTIDE SEQUENCE</scope>
    <source>
        <strain evidence="1">NC1722</strain>
    </source>
</reference>
<gene>
    <name evidence="1" type="ORF">AAFF_G00237380</name>
</gene>
<keyword evidence="2" id="KW-1185">Reference proteome</keyword>
<feature type="non-terminal residue" evidence="1">
    <location>
        <position position="1"/>
    </location>
</feature>
<accession>A0AAD7RH77</accession>
<evidence type="ECO:0000313" key="1">
    <source>
        <dbReference type="EMBL" id="KAJ8378689.1"/>
    </source>
</evidence>
<protein>
    <submittedName>
        <fullName evidence="1">Uncharacterized protein</fullName>
    </submittedName>
</protein>
<evidence type="ECO:0000313" key="2">
    <source>
        <dbReference type="Proteomes" id="UP001221898"/>
    </source>
</evidence>
<dbReference type="EMBL" id="JAINUG010000314">
    <property type="protein sequence ID" value="KAJ8378689.1"/>
    <property type="molecule type" value="Genomic_DNA"/>
</dbReference>
<comment type="caution">
    <text evidence="1">The sequence shown here is derived from an EMBL/GenBank/DDBJ whole genome shotgun (WGS) entry which is preliminary data.</text>
</comment>
<name>A0AAD7RH77_9TELE</name>
<organism evidence="1 2">
    <name type="scientific">Aldrovandia affinis</name>
    <dbReference type="NCBI Taxonomy" id="143900"/>
    <lineage>
        <taxon>Eukaryota</taxon>
        <taxon>Metazoa</taxon>
        <taxon>Chordata</taxon>
        <taxon>Craniata</taxon>
        <taxon>Vertebrata</taxon>
        <taxon>Euteleostomi</taxon>
        <taxon>Actinopterygii</taxon>
        <taxon>Neopterygii</taxon>
        <taxon>Teleostei</taxon>
        <taxon>Notacanthiformes</taxon>
        <taxon>Halosauridae</taxon>
        <taxon>Aldrovandia</taxon>
    </lineage>
</organism>
<dbReference type="Proteomes" id="UP001221898">
    <property type="component" value="Unassembled WGS sequence"/>
</dbReference>